<dbReference type="HAMAP" id="MF_00265">
    <property type="entry name" value="VapC_Nob1"/>
    <property type="match status" value="1"/>
</dbReference>
<keyword evidence="5 8" id="KW-0378">Hydrolase</keyword>
<dbReference type="Gene3D" id="3.40.50.1010">
    <property type="entry name" value="5'-nuclease"/>
    <property type="match status" value="1"/>
</dbReference>
<evidence type="ECO:0000313" key="10">
    <source>
        <dbReference type="EMBL" id="RZS58738.1"/>
    </source>
</evidence>
<keyword evidence="4 8" id="KW-0479">Metal-binding</keyword>
<keyword evidence="8" id="KW-0800">Toxin</keyword>
<dbReference type="GO" id="GO:0090729">
    <property type="term" value="F:toxin activity"/>
    <property type="evidence" value="ECO:0007669"/>
    <property type="project" value="UniProtKB-KW"/>
</dbReference>
<comment type="cofactor">
    <cofactor evidence="1 8">
        <name>Mg(2+)</name>
        <dbReference type="ChEBI" id="CHEBI:18420"/>
    </cofactor>
</comment>
<feature type="binding site" evidence="8">
    <location>
        <position position="92"/>
    </location>
    <ligand>
        <name>Mg(2+)</name>
        <dbReference type="ChEBI" id="CHEBI:18420"/>
    </ligand>
</feature>
<evidence type="ECO:0000256" key="5">
    <source>
        <dbReference type="ARBA" id="ARBA00022801"/>
    </source>
</evidence>
<proteinExistence type="inferred from homology"/>
<dbReference type="InterPro" id="IPR002716">
    <property type="entry name" value="PIN_dom"/>
</dbReference>
<dbReference type="PANTHER" id="PTHR33653:SF1">
    <property type="entry name" value="RIBONUCLEASE VAPC2"/>
    <property type="match status" value="1"/>
</dbReference>
<dbReference type="Proteomes" id="UP000293433">
    <property type="component" value="Unassembled WGS sequence"/>
</dbReference>
<evidence type="ECO:0000256" key="8">
    <source>
        <dbReference type="HAMAP-Rule" id="MF_00265"/>
    </source>
</evidence>
<keyword evidence="3 8" id="KW-0540">Nuclease</keyword>
<sequence length="127" mass="14122">MTLLVDTDVLIWHLRDHAQATHRLDGLSRLTISAVTEMEILQGLRNRHEWQALRRMFERRSAQVMPLSADISAVALELMNSLTLSHGLQMADALIAATARVHGLAVLTGNVRHFSPVPLLAIEPFAI</sequence>
<dbReference type="AlphaFoldDB" id="A0A4Q7LX00"/>
<name>A0A4Q7LX00_9BURK</name>
<dbReference type="CDD" id="cd18741">
    <property type="entry name" value="PIN_VapC4-5_FitB-like"/>
    <property type="match status" value="1"/>
</dbReference>
<evidence type="ECO:0000256" key="7">
    <source>
        <dbReference type="ARBA" id="ARBA00038093"/>
    </source>
</evidence>
<reference evidence="10 11" key="1">
    <citation type="submission" date="2019-02" db="EMBL/GenBank/DDBJ databases">
        <title>Genomic Encyclopedia of Type Strains, Phase IV (KMG-IV): sequencing the most valuable type-strain genomes for metagenomic binning, comparative biology and taxonomic classification.</title>
        <authorList>
            <person name="Goeker M."/>
        </authorList>
    </citation>
    <scope>NUCLEOTIDE SEQUENCE [LARGE SCALE GENOMIC DNA]</scope>
    <source>
        <strain evidence="10 11">DSM 10617</strain>
    </source>
</reference>
<evidence type="ECO:0000256" key="2">
    <source>
        <dbReference type="ARBA" id="ARBA00022649"/>
    </source>
</evidence>
<evidence type="ECO:0000256" key="4">
    <source>
        <dbReference type="ARBA" id="ARBA00022723"/>
    </source>
</evidence>
<dbReference type="GO" id="GO:0000287">
    <property type="term" value="F:magnesium ion binding"/>
    <property type="evidence" value="ECO:0007669"/>
    <property type="project" value="UniProtKB-UniRule"/>
</dbReference>
<gene>
    <name evidence="8" type="primary">vapC</name>
    <name evidence="10" type="ORF">EV685_1036</name>
</gene>
<dbReference type="EMBL" id="SGWV01000007">
    <property type="protein sequence ID" value="RZS58738.1"/>
    <property type="molecule type" value="Genomic_DNA"/>
</dbReference>
<evidence type="ECO:0000313" key="11">
    <source>
        <dbReference type="Proteomes" id="UP000293433"/>
    </source>
</evidence>
<comment type="caution">
    <text evidence="10">The sequence shown here is derived from an EMBL/GenBank/DDBJ whole genome shotgun (WGS) entry which is preliminary data.</text>
</comment>
<keyword evidence="2 8" id="KW-1277">Toxin-antitoxin system</keyword>
<evidence type="ECO:0000256" key="1">
    <source>
        <dbReference type="ARBA" id="ARBA00001946"/>
    </source>
</evidence>
<dbReference type="SUPFAM" id="SSF88723">
    <property type="entry name" value="PIN domain-like"/>
    <property type="match status" value="1"/>
</dbReference>
<dbReference type="InterPro" id="IPR029060">
    <property type="entry name" value="PIN-like_dom_sf"/>
</dbReference>
<organism evidence="10 11">
    <name type="scientific">Sphaerotilus mobilis</name>
    <dbReference type="NCBI Taxonomy" id="47994"/>
    <lineage>
        <taxon>Bacteria</taxon>
        <taxon>Pseudomonadati</taxon>
        <taxon>Pseudomonadota</taxon>
        <taxon>Betaproteobacteria</taxon>
        <taxon>Burkholderiales</taxon>
        <taxon>Sphaerotilaceae</taxon>
        <taxon>Sphaerotilus</taxon>
    </lineage>
</organism>
<evidence type="ECO:0000259" key="9">
    <source>
        <dbReference type="Pfam" id="PF01850"/>
    </source>
</evidence>
<keyword evidence="11" id="KW-1185">Reference proteome</keyword>
<feature type="domain" description="PIN" evidence="9">
    <location>
        <begin position="4"/>
        <end position="112"/>
    </location>
</feature>
<evidence type="ECO:0000256" key="6">
    <source>
        <dbReference type="ARBA" id="ARBA00022842"/>
    </source>
</evidence>
<evidence type="ECO:0000256" key="3">
    <source>
        <dbReference type="ARBA" id="ARBA00022722"/>
    </source>
</evidence>
<dbReference type="RefSeq" id="WP_207224758.1">
    <property type="nucleotide sequence ID" value="NZ_SGWV01000007.1"/>
</dbReference>
<dbReference type="EC" id="3.1.-.-" evidence="8"/>
<comment type="function">
    <text evidence="8">Toxic component of a toxin-antitoxin (TA) system. An RNase.</text>
</comment>
<dbReference type="InterPro" id="IPR050556">
    <property type="entry name" value="Type_II_TA_system_RNase"/>
</dbReference>
<accession>A0A4Q7LX00</accession>
<feature type="binding site" evidence="8">
    <location>
        <position position="6"/>
    </location>
    <ligand>
        <name>Mg(2+)</name>
        <dbReference type="ChEBI" id="CHEBI:18420"/>
    </ligand>
</feature>
<protein>
    <recommendedName>
        <fullName evidence="8">Ribonuclease VapC</fullName>
        <shortName evidence="8">RNase VapC</shortName>
        <ecNumber evidence="8">3.1.-.-</ecNumber>
    </recommendedName>
    <alternativeName>
        <fullName evidence="8">Toxin VapC</fullName>
    </alternativeName>
</protein>
<comment type="similarity">
    <text evidence="7 8">Belongs to the PINc/VapC protein family.</text>
</comment>
<keyword evidence="6 8" id="KW-0460">Magnesium</keyword>
<dbReference type="PANTHER" id="PTHR33653">
    <property type="entry name" value="RIBONUCLEASE VAPC2"/>
    <property type="match status" value="1"/>
</dbReference>
<dbReference type="Pfam" id="PF01850">
    <property type="entry name" value="PIN"/>
    <property type="match status" value="1"/>
</dbReference>
<dbReference type="GO" id="GO:0004540">
    <property type="term" value="F:RNA nuclease activity"/>
    <property type="evidence" value="ECO:0007669"/>
    <property type="project" value="InterPro"/>
</dbReference>
<dbReference type="GO" id="GO:0016787">
    <property type="term" value="F:hydrolase activity"/>
    <property type="evidence" value="ECO:0007669"/>
    <property type="project" value="UniProtKB-KW"/>
</dbReference>
<dbReference type="InterPro" id="IPR022907">
    <property type="entry name" value="VapC_family"/>
</dbReference>